<keyword evidence="11" id="KW-1185">Reference proteome</keyword>
<evidence type="ECO:0000256" key="2">
    <source>
        <dbReference type="ARBA" id="ARBA00004496"/>
    </source>
</evidence>
<keyword evidence="4" id="KW-0813">Transport</keyword>
<dbReference type="GO" id="GO:0005643">
    <property type="term" value="C:nuclear pore"/>
    <property type="evidence" value="ECO:0007669"/>
    <property type="project" value="TreeGrafter"/>
</dbReference>
<evidence type="ECO:0000313" key="11">
    <source>
        <dbReference type="Proteomes" id="UP001209540"/>
    </source>
</evidence>
<name>A0AAD5KCZ9_9FUNG</name>
<keyword evidence="6" id="KW-0653">Protein transport</keyword>
<dbReference type="SUPFAM" id="SSF48371">
    <property type="entry name" value="ARM repeat"/>
    <property type="match status" value="1"/>
</dbReference>
<feature type="region of interest" description="Disordered" evidence="8">
    <location>
        <begin position="995"/>
        <end position="1032"/>
    </location>
</feature>
<reference evidence="10" key="2">
    <citation type="submission" date="2023-02" db="EMBL/GenBank/DDBJ databases">
        <authorList>
            <consortium name="DOE Joint Genome Institute"/>
            <person name="Mondo S.J."/>
            <person name="Chang Y."/>
            <person name="Wang Y."/>
            <person name="Ahrendt S."/>
            <person name="Andreopoulos W."/>
            <person name="Barry K."/>
            <person name="Beard J."/>
            <person name="Benny G.L."/>
            <person name="Blankenship S."/>
            <person name="Bonito G."/>
            <person name="Cuomo C."/>
            <person name="Desiro A."/>
            <person name="Gervers K.A."/>
            <person name="Hundley H."/>
            <person name="Kuo A."/>
            <person name="LaButti K."/>
            <person name="Lang B.F."/>
            <person name="Lipzen A."/>
            <person name="O'Donnell K."/>
            <person name="Pangilinan J."/>
            <person name="Reynolds N."/>
            <person name="Sandor L."/>
            <person name="Smith M.W."/>
            <person name="Tsang A."/>
            <person name="Grigoriev I.V."/>
            <person name="Stajich J.E."/>
            <person name="Spatafora J.W."/>
        </authorList>
    </citation>
    <scope>NUCLEOTIDE SEQUENCE</scope>
    <source>
        <strain evidence="10">RSA 2281</strain>
    </source>
</reference>
<evidence type="ECO:0000256" key="4">
    <source>
        <dbReference type="ARBA" id="ARBA00022448"/>
    </source>
</evidence>
<keyword evidence="7" id="KW-0539">Nucleus</keyword>
<dbReference type="Pfam" id="PF25795">
    <property type="entry name" value="TPR_XPO7"/>
    <property type="match status" value="1"/>
</dbReference>
<accession>A0AAD5KCZ9</accession>
<dbReference type="PANTHER" id="PTHR12596">
    <property type="entry name" value="EXPORTIN 4,7-RELATED"/>
    <property type="match status" value="1"/>
</dbReference>
<protein>
    <submittedName>
        <fullName evidence="10">Armadillo-type protein</fullName>
    </submittedName>
</protein>
<dbReference type="AlphaFoldDB" id="A0AAD5KCZ9"/>
<evidence type="ECO:0000256" key="6">
    <source>
        <dbReference type="ARBA" id="ARBA00022927"/>
    </source>
</evidence>
<dbReference type="GO" id="GO:0006611">
    <property type="term" value="P:protein export from nucleus"/>
    <property type="evidence" value="ECO:0007669"/>
    <property type="project" value="TreeGrafter"/>
</dbReference>
<dbReference type="InterPro" id="IPR011989">
    <property type="entry name" value="ARM-like"/>
</dbReference>
<organism evidence="10 11">
    <name type="scientific">Phascolomyces articulosus</name>
    <dbReference type="NCBI Taxonomy" id="60185"/>
    <lineage>
        <taxon>Eukaryota</taxon>
        <taxon>Fungi</taxon>
        <taxon>Fungi incertae sedis</taxon>
        <taxon>Mucoromycota</taxon>
        <taxon>Mucoromycotina</taxon>
        <taxon>Mucoromycetes</taxon>
        <taxon>Mucorales</taxon>
        <taxon>Lichtheimiaceae</taxon>
        <taxon>Phascolomyces</taxon>
    </lineage>
</organism>
<feature type="compositionally biased region" description="Low complexity" evidence="8">
    <location>
        <begin position="1000"/>
        <end position="1014"/>
    </location>
</feature>
<sequence>MAQDERVAFYTTLCEQLYSPKSSEERDQVQKMLEYSFPTFAGEAGSGIATQQQQPPPPGLENGPTFAIGTPTDTASALRVLLESSPNPLVQTFCLSRLKQLIHAQFSIFANETKLQLRTFLLEYCFMHPDLQPFVIAQLAGVLASLTRLGWADMEEYRNIHKDIQQFLQASMDHRIVGLQMLSVLIQDIQTSGTNTPVRSAQYRKAASAFRDTQLYDIFETAYETLTGLLQRNIPFDKPGQEDRLKDAVISVLLKCLSYDFAGTNLDDAGEDFGVVQIPASWRSTFEDENFVPTLFNAYRELQPPLSSKVMECLVQVASVRKALFSGDSERSKFVLCMMQGVRDIIFTGQGMNDTSNYNEFCRLLYRFRATAPLNEMAEKPGYVDWISLIADFSLKAVQSWKWAPETTHYLLGFWSRIIQSMTHYQQLNDVIVQKIKSITVELTRTYITTNIESVPIRMEEMLDDPLESEEALVESLVMLGQIARCKYEESSTALVAIFDPIAVQYQELITQAASGMTGGDSFKEALEVIETKFAWLVYIIAAFIGTRPAFLSSEELDAIDGQLTTKVLQLMDVNQALQNQHGSAFLNQKLDMAFVYFFMQFRKSYIGETNGKSVYTKLAELFGISDQILMIDVIMRKIVSNLQCWGHSEVVIRRTLELFNELATGYSAVKNLRKIETTRLIMQNHMSNEFAFFESSKHQQNRMLYYQVLCKVLFSEDNNEREFIAFMKPFELRLAPIETLDSVEQFRQEPVRRALQDIFRDLRGFIQPIQTRRHYLLFFDWFYPDYMPILLRALEAWSPDPAANTLLKFFADFVFNRSQRLNFPISSPNSILVFRDTSRVISTFGRHISERQVTNETEKYPYKYKGISICFNILSRCLGGRYINFGVFWLYQDKAIDEAFHMMFQLMLSIPLNDLMGFPKLARTFVTLLDDFTQEQLTALPTLEPNTFLYLMQACELAVESTESFILSHACAAINNICTFVATETEKSEIRKSILLDQENGSGSTTGTPSTTTTHHRSSSERRRSSNSSKQAPATHWLMTYLNQFPHILPSLLVTLLNLVLFDDTQDQWTLSRPLYVLMLLQKEYAVEYTSQVINQQLPERREFVAKTLNTMTEGVDWTITVKDRERFSQNVSAFRRELTMNNVVLVPLSLNRSMSPSEGNLNTNLL</sequence>
<evidence type="ECO:0000256" key="3">
    <source>
        <dbReference type="ARBA" id="ARBA00009466"/>
    </source>
</evidence>
<evidence type="ECO:0000256" key="8">
    <source>
        <dbReference type="SAM" id="MobiDB-lite"/>
    </source>
</evidence>
<dbReference type="Proteomes" id="UP001209540">
    <property type="component" value="Unassembled WGS sequence"/>
</dbReference>
<evidence type="ECO:0000256" key="7">
    <source>
        <dbReference type="ARBA" id="ARBA00023242"/>
    </source>
</evidence>
<dbReference type="GO" id="GO:0005049">
    <property type="term" value="F:nuclear export signal receptor activity"/>
    <property type="evidence" value="ECO:0007669"/>
    <property type="project" value="InterPro"/>
</dbReference>
<keyword evidence="5" id="KW-0963">Cytoplasm</keyword>
<dbReference type="InterPro" id="IPR057947">
    <property type="entry name" value="TPR_XPO7/RBP17"/>
</dbReference>
<gene>
    <name evidence="10" type="ORF">BDA99DRAFT_493625</name>
</gene>
<proteinExistence type="inferred from homology"/>
<comment type="subcellular location">
    <subcellularLocation>
        <location evidence="2">Cytoplasm</location>
    </subcellularLocation>
    <subcellularLocation>
        <location evidence="1">Nucleus</location>
    </subcellularLocation>
</comment>
<dbReference type="EMBL" id="JAIXMP010000001">
    <property type="protein sequence ID" value="KAI9278966.1"/>
    <property type="molecule type" value="Genomic_DNA"/>
</dbReference>
<evidence type="ECO:0000256" key="1">
    <source>
        <dbReference type="ARBA" id="ARBA00004123"/>
    </source>
</evidence>
<dbReference type="GO" id="GO:0005737">
    <property type="term" value="C:cytoplasm"/>
    <property type="evidence" value="ECO:0007669"/>
    <property type="project" value="UniProtKB-SubCell"/>
</dbReference>
<dbReference type="InterPro" id="IPR044189">
    <property type="entry name" value="XPO4/7-like"/>
</dbReference>
<evidence type="ECO:0000259" key="9">
    <source>
        <dbReference type="Pfam" id="PF25795"/>
    </source>
</evidence>
<comment type="similarity">
    <text evidence="3">Belongs to the exportin family.</text>
</comment>
<dbReference type="InterPro" id="IPR016024">
    <property type="entry name" value="ARM-type_fold"/>
</dbReference>
<reference evidence="10" key="1">
    <citation type="journal article" date="2022" name="IScience">
        <title>Evolution of zygomycete secretomes and the origins of terrestrial fungal ecologies.</title>
        <authorList>
            <person name="Chang Y."/>
            <person name="Wang Y."/>
            <person name="Mondo S."/>
            <person name="Ahrendt S."/>
            <person name="Andreopoulos W."/>
            <person name="Barry K."/>
            <person name="Beard J."/>
            <person name="Benny G.L."/>
            <person name="Blankenship S."/>
            <person name="Bonito G."/>
            <person name="Cuomo C."/>
            <person name="Desiro A."/>
            <person name="Gervers K.A."/>
            <person name="Hundley H."/>
            <person name="Kuo A."/>
            <person name="LaButti K."/>
            <person name="Lang B.F."/>
            <person name="Lipzen A."/>
            <person name="O'Donnell K."/>
            <person name="Pangilinan J."/>
            <person name="Reynolds N."/>
            <person name="Sandor L."/>
            <person name="Smith M.E."/>
            <person name="Tsang A."/>
            <person name="Grigoriev I.V."/>
            <person name="Stajich J.E."/>
            <person name="Spatafora J.W."/>
        </authorList>
    </citation>
    <scope>NUCLEOTIDE SEQUENCE</scope>
    <source>
        <strain evidence="10">RSA 2281</strain>
    </source>
</reference>
<feature type="domain" description="Exportin-7/Ran-binding protein 17 TPR repeats" evidence="9">
    <location>
        <begin position="457"/>
        <end position="701"/>
    </location>
</feature>
<evidence type="ECO:0000256" key="5">
    <source>
        <dbReference type="ARBA" id="ARBA00022490"/>
    </source>
</evidence>
<evidence type="ECO:0000313" key="10">
    <source>
        <dbReference type="EMBL" id="KAI9278966.1"/>
    </source>
</evidence>
<dbReference type="Gene3D" id="1.25.10.10">
    <property type="entry name" value="Leucine-rich Repeat Variant"/>
    <property type="match status" value="1"/>
</dbReference>
<comment type="caution">
    <text evidence="10">The sequence shown here is derived from an EMBL/GenBank/DDBJ whole genome shotgun (WGS) entry which is preliminary data.</text>
</comment>
<dbReference type="PANTHER" id="PTHR12596:SF2">
    <property type="entry name" value="EXPORTIN-7 ISOFORM X1"/>
    <property type="match status" value="1"/>
</dbReference>